<dbReference type="InterPro" id="IPR050709">
    <property type="entry name" value="Biotin_Carboxyl_Carrier/Decarb"/>
</dbReference>
<proteinExistence type="predicted"/>
<dbReference type="Pfam" id="PF00364">
    <property type="entry name" value="Biotin_lipoyl"/>
    <property type="match status" value="1"/>
</dbReference>
<dbReference type="PANTHER" id="PTHR45266:SF3">
    <property type="entry name" value="OXALOACETATE DECARBOXYLASE ALPHA CHAIN"/>
    <property type="match status" value="1"/>
</dbReference>
<dbReference type="InterPro" id="IPR000089">
    <property type="entry name" value="Biotin_lipoyl"/>
</dbReference>
<name>A0A650CM35_9CREN</name>
<dbReference type="Proteomes" id="UP000423396">
    <property type="component" value="Chromosome"/>
</dbReference>
<dbReference type="PANTHER" id="PTHR45266">
    <property type="entry name" value="OXALOACETATE DECARBOXYLASE ALPHA CHAIN"/>
    <property type="match status" value="1"/>
</dbReference>
<dbReference type="PROSITE" id="PS50968">
    <property type="entry name" value="BIOTINYL_LIPOYL"/>
    <property type="match status" value="1"/>
</dbReference>
<reference evidence="3 4" key="1">
    <citation type="submission" date="2019-10" db="EMBL/GenBank/DDBJ databases">
        <title>Genome Sequences from Six Type Strain Members of the Archaeal Family Sulfolobaceae: Acidianus ambivalens, Acidianus infernus, Metallosphaera prunae, Stygiolobus azoricus, Sulfolobus metallicus, and Sulfurisphaera ohwakuensis.</title>
        <authorList>
            <person name="Counts J.A."/>
            <person name="Kelly R.M."/>
        </authorList>
    </citation>
    <scope>NUCLEOTIDE SEQUENCE [LARGE SCALE GENOMIC DNA]</scope>
    <source>
        <strain evidence="3 4">FC6</strain>
    </source>
</reference>
<evidence type="ECO:0000313" key="3">
    <source>
        <dbReference type="EMBL" id="QGR18742.1"/>
    </source>
</evidence>
<dbReference type="OrthoDB" id="31083at2157"/>
<keyword evidence="4" id="KW-1185">Reference proteome</keyword>
<dbReference type="KEGG" id="sazo:D1868_01175"/>
<dbReference type="FunFam" id="2.40.50.100:FF:000003">
    <property type="entry name" value="Acetyl-CoA carboxylase biotin carboxyl carrier protein"/>
    <property type="match status" value="1"/>
</dbReference>
<dbReference type="GeneID" id="42797646"/>
<dbReference type="EMBL" id="CP045483">
    <property type="protein sequence ID" value="QGR18742.1"/>
    <property type="molecule type" value="Genomic_DNA"/>
</dbReference>
<dbReference type="RefSeq" id="WP_156004964.1">
    <property type="nucleotide sequence ID" value="NZ_CP045483.1"/>
</dbReference>
<dbReference type="Gene3D" id="2.40.50.100">
    <property type="match status" value="1"/>
</dbReference>
<dbReference type="CDD" id="cd06850">
    <property type="entry name" value="biotinyl_domain"/>
    <property type="match status" value="1"/>
</dbReference>
<organism evidence="3 4">
    <name type="scientific">Stygiolobus azoricus</name>
    <dbReference type="NCBI Taxonomy" id="41675"/>
    <lineage>
        <taxon>Archaea</taxon>
        <taxon>Thermoproteota</taxon>
        <taxon>Thermoprotei</taxon>
        <taxon>Sulfolobales</taxon>
        <taxon>Sulfolobaceae</taxon>
        <taxon>Stygiolobus</taxon>
    </lineage>
</organism>
<accession>A0A650CM35</accession>
<evidence type="ECO:0000259" key="2">
    <source>
        <dbReference type="PROSITE" id="PS50968"/>
    </source>
</evidence>
<keyword evidence="1" id="KW-0092">Biotin</keyword>
<sequence>MKILRVFSDLGDVNTMTYEQKGNKDKIKTEIGEYEIEYVGPGWREGELLFKVNGEIHRVHFDNGFIIIDDETLFKIDRISESTVEEGKSLEELIKGKEGEILSPMQGRIVQVRVKEGDVVNKGQPLLSIEAMKSETVISAPVSGTVQKIMIKPGQGVKKGDLLLIIK</sequence>
<feature type="domain" description="Lipoyl-binding" evidence="2">
    <location>
        <begin position="91"/>
        <end position="167"/>
    </location>
</feature>
<dbReference type="InterPro" id="IPR011053">
    <property type="entry name" value="Single_hybrid_motif"/>
</dbReference>
<gene>
    <name evidence="3" type="ORF">D1868_01175</name>
</gene>
<evidence type="ECO:0000313" key="4">
    <source>
        <dbReference type="Proteomes" id="UP000423396"/>
    </source>
</evidence>
<protein>
    <submittedName>
        <fullName evidence="3">Biotin/lipoyl-binding protein</fullName>
    </submittedName>
</protein>
<dbReference type="AlphaFoldDB" id="A0A650CM35"/>
<evidence type="ECO:0000256" key="1">
    <source>
        <dbReference type="ARBA" id="ARBA00023267"/>
    </source>
</evidence>
<dbReference type="SUPFAM" id="SSF51230">
    <property type="entry name" value="Single hybrid motif"/>
    <property type="match status" value="1"/>
</dbReference>